<evidence type="ECO:0000313" key="1">
    <source>
        <dbReference type="EMBL" id="CAH0377988.1"/>
    </source>
</evidence>
<feature type="non-terminal residue" evidence="1">
    <location>
        <position position="1"/>
    </location>
</feature>
<gene>
    <name evidence="1" type="ORF">PECAL_5P25060</name>
</gene>
<protein>
    <submittedName>
        <fullName evidence="1">Uncharacterized protein</fullName>
    </submittedName>
</protein>
<dbReference type="EMBL" id="CAKKNE010000005">
    <property type="protein sequence ID" value="CAH0377988.1"/>
    <property type="molecule type" value="Genomic_DNA"/>
</dbReference>
<evidence type="ECO:0000313" key="2">
    <source>
        <dbReference type="Proteomes" id="UP000789595"/>
    </source>
</evidence>
<organism evidence="1 2">
    <name type="scientific">Pelagomonas calceolata</name>
    <dbReference type="NCBI Taxonomy" id="35677"/>
    <lineage>
        <taxon>Eukaryota</taxon>
        <taxon>Sar</taxon>
        <taxon>Stramenopiles</taxon>
        <taxon>Ochrophyta</taxon>
        <taxon>Pelagophyceae</taxon>
        <taxon>Pelagomonadales</taxon>
        <taxon>Pelagomonadaceae</taxon>
        <taxon>Pelagomonas</taxon>
    </lineage>
</organism>
<keyword evidence="2" id="KW-1185">Reference proteome</keyword>
<accession>A0A8J2T180</accession>
<proteinExistence type="predicted"/>
<reference evidence="1" key="1">
    <citation type="submission" date="2021-11" db="EMBL/GenBank/DDBJ databases">
        <authorList>
            <consortium name="Genoscope - CEA"/>
            <person name="William W."/>
        </authorList>
    </citation>
    <scope>NUCLEOTIDE SEQUENCE</scope>
</reference>
<comment type="caution">
    <text evidence="1">The sequence shown here is derived from an EMBL/GenBank/DDBJ whole genome shotgun (WGS) entry which is preliminary data.</text>
</comment>
<sequence>QRVSTSTAIFYSAASRKLAGQMSVYNAHRPSLIGLPMEPLKGDAVERMSIGTLDEPDE</sequence>
<name>A0A8J2T180_9STRA</name>
<dbReference type="AlphaFoldDB" id="A0A8J2T180"/>
<dbReference type="Proteomes" id="UP000789595">
    <property type="component" value="Unassembled WGS sequence"/>
</dbReference>
<feature type="non-terminal residue" evidence="1">
    <location>
        <position position="58"/>
    </location>
</feature>